<dbReference type="Proteomes" id="UP000784294">
    <property type="component" value="Unassembled WGS sequence"/>
</dbReference>
<protein>
    <submittedName>
        <fullName evidence="1">Uncharacterized protein</fullName>
    </submittedName>
</protein>
<accession>A0A448WDD2</accession>
<comment type="caution">
    <text evidence="1">The sequence shown here is derived from an EMBL/GenBank/DDBJ whole genome shotgun (WGS) entry which is preliminary data.</text>
</comment>
<dbReference type="OrthoDB" id="5317514at2759"/>
<gene>
    <name evidence="1" type="ORF">PXEA_LOCUS2421</name>
</gene>
<proteinExistence type="predicted"/>
<name>A0A448WDD2_9PLAT</name>
<evidence type="ECO:0000313" key="1">
    <source>
        <dbReference type="EMBL" id="VEL08981.1"/>
    </source>
</evidence>
<dbReference type="EMBL" id="CAAALY010005193">
    <property type="protein sequence ID" value="VEL08981.1"/>
    <property type="molecule type" value="Genomic_DNA"/>
</dbReference>
<organism evidence="1 2">
    <name type="scientific">Protopolystoma xenopodis</name>
    <dbReference type="NCBI Taxonomy" id="117903"/>
    <lineage>
        <taxon>Eukaryota</taxon>
        <taxon>Metazoa</taxon>
        <taxon>Spiralia</taxon>
        <taxon>Lophotrochozoa</taxon>
        <taxon>Platyhelminthes</taxon>
        <taxon>Monogenea</taxon>
        <taxon>Polyopisthocotylea</taxon>
        <taxon>Polystomatidea</taxon>
        <taxon>Polystomatidae</taxon>
        <taxon>Protopolystoma</taxon>
    </lineage>
</organism>
<reference evidence="1" key="1">
    <citation type="submission" date="2018-11" db="EMBL/GenBank/DDBJ databases">
        <authorList>
            <consortium name="Pathogen Informatics"/>
        </authorList>
    </citation>
    <scope>NUCLEOTIDE SEQUENCE</scope>
</reference>
<dbReference type="AlphaFoldDB" id="A0A448WDD2"/>
<sequence>MTGGCFNVDADLNHSRFQTSSSLVCMANSRSRRNIVLRFCALGASVVRHPSSPGSLYLGGPYMNELRG</sequence>
<keyword evidence="2" id="KW-1185">Reference proteome</keyword>
<evidence type="ECO:0000313" key="2">
    <source>
        <dbReference type="Proteomes" id="UP000784294"/>
    </source>
</evidence>